<evidence type="ECO:0000256" key="8">
    <source>
        <dbReference type="PIRSR" id="PIRSR000232-1"/>
    </source>
</evidence>
<evidence type="ECO:0000259" key="9">
    <source>
        <dbReference type="Pfam" id="PF00881"/>
    </source>
</evidence>
<dbReference type="EMBL" id="PYOU01000003">
    <property type="protein sequence ID" value="PSX11617.1"/>
    <property type="molecule type" value="Genomic_DNA"/>
</dbReference>
<dbReference type="EC" id="1.-.-.-" evidence="7"/>
<feature type="binding site" description="in other chain" evidence="8">
    <location>
        <begin position="10"/>
        <end position="12"/>
    </location>
    <ligand>
        <name>FMN</name>
        <dbReference type="ChEBI" id="CHEBI:58210"/>
        <note>ligand shared between dimeric partners</note>
    </ligand>
</feature>
<feature type="binding site" description="in other chain" evidence="8">
    <location>
        <begin position="131"/>
        <end position="133"/>
    </location>
    <ligand>
        <name>FMN</name>
        <dbReference type="ChEBI" id="CHEBI:58210"/>
        <note>ligand shared between dimeric partners</note>
    </ligand>
</feature>
<dbReference type="PANTHER" id="PTHR43821:SF1">
    <property type="entry name" value="NAD(P)H NITROREDUCTASE YDJA-RELATED"/>
    <property type="match status" value="1"/>
</dbReference>
<dbReference type="SUPFAM" id="SSF55469">
    <property type="entry name" value="FMN-dependent nitroreductase-like"/>
    <property type="match status" value="1"/>
</dbReference>
<evidence type="ECO:0000313" key="11">
    <source>
        <dbReference type="EMBL" id="PSX11617.1"/>
    </source>
</evidence>
<evidence type="ECO:0000313" key="13">
    <source>
        <dbReference type="Proteomes" id="UP000241440"/>
    </source>
</evidence>
<name>A0A0D8R7I4_PHOAN</name>
<sequence>MDALSLLLNRRSIPKLVEPAPEGEALDNIFRAGLRAPDHGGLMPWRFIVSQGDGLQRLADILVAAAKADDLEEFVIEKASKAPFRAPMVITVVSKVTEGHKVPVIEQHLSAGCAVQAMQMAAVAQGFSGFWRTGSWAYHPVVREALGVEGEDMIVGFLYLGSANCREAKLHERDLNQFVEYL</sequence>
<dbReference type="InterPro" id="IPR026021">
    <property type="entry name" value="YdjA-like"/>
</dbReference>
<evidence type="ECO:0000313" key="10">
    <source>
        <dbReference type="EMBL" id="PSX06998.1"/>
    </source>
</evidence>
<dbReference type="CDD" id="cd02135">
    <property type="entry name" value="YdjA-like"/>
    <property type="match status" value="1"/>
</dbReference>
<organism evidence="10 13">
    <name type="scientific">Photobacterium angustum</name>
    <dbReference type="NCBI Taxonomy" id="661"/>
    <lineage>
        <taxon>Bacteria</taxon>
        <taxon>Pseudomonadati</taxon>
        <taxon>Pseudomonadota</taxon>
        <taxon>Gammaproteobacteria</taxon>
        <taxon>Vibrionales</taxon>
        <taxon>Vibrionaceae</taxon>
        <taxon>Photobacterium</taxon>
    </lineage>
</organism>
<evidence type="ECO:0000256" key="2">
    <source>
        <dbReference type="ARBA" id="ARBA00022630"/>
    </source>
</evidence>
<dbReference type="NCBIfam" id="NF008088">
    <property type="entry name" value="PRK10828.1"/>
    <property type="match status" value="1"/>
</dbReference>
<evidence type="ECO:0000256" key="7">
    <source>
        <dbReference type="PIRNR" id="PIRNR000232"/>
    </source>
</evidence>
<keyword evidence="4 7" id="KW-0521">NADP</keyword>
<keyword evidence="2 7" id="KW-0285">Flavoprotein</keyword>
<protein>
    <recommendedName>
        <fullName evidence="7">Putative NAD(P)H nitroreductase</fullName>
        <ecNumber evidence="7">1.-.-.-</ecNumber>
    </recommendedName>
</protein>
<evidence type="ECO:0000256" key="1">
    <source>
        <dbReference type="ARBA" id="ARBA00007118"/>
    </source>
</evidence>
<keyword evidence="6 7" id="KW-0520">NAD</keyword>
<comment type="cofactor">
    <cofactor evidence="8">
        <name>FMN</name>
        <dbReference type="ChEBI" id="CHEBI:58210"/>
    </cofactor>
    <text evidence="8">Binds 1 FMN per subunit.</text>
</comment>
<dbReference type="InterPro" id="IPR052530">
    <property type="entry name" value="NAD(P)H_nitroreductase"/>
</dbReference>
<accession>A0A0D8R7I4</accession>
<gene>
    <name evidence="11" type="ORF">C0W27_04385</name>
    <name evidence="10" type="ORF">C0W41_13330</name>
</gene>
<evidence type="ECO:0000256" key="6">
    <source>
        <dbReference type="ARBA" id="ARBA00023027"/>
    </source>
</evidence>
<dbReference type="Proteomes" id="UP000241440">
    <property type="component" value="Unassembled WGS sequence"/>
</dbReference>
<proteinExistence type="inferred from homology"/>
<dbReference type="PANTHER" id="PTHR43821">
    <property type="entry name" value="NAD(P)H NITROREDUCTASE YDJA-RELATED"/>
    <property type="match status" value="1"/>
</dbReference>
<feature type="domain" description="Nitroreductase" evidence="9">
    <location>
        <begin position="8"/>
        <end position="161"/>
    </location>
</feature>
<feature type="binding site" evidence="8">
    <location>
        <position position="39"/>
    </location>
    <ligand>
        <name>FMN</name>
        <dbReference type="ChEBI" id="CHEBI:58210"/>
        <note>ligand shared between dimeric partners</note>
    </ligand>
</feature>
<dbReference type="GO" id="GO:0016491">
    <property type="term" value="F:oxidoreductase activity"/>
    <property type="evidence" value="ECO:0007669"/>
    <property type="project" value="UniProtKB-UniRule"/>
</dbReference>
<reference evidence="12 13" key="1">
    <citation type="submission" date="2018-01" db="EMBL/GenBank/DDBJ databases">
        <title>Whole genome sequencing of Histamine producing bacteria.</title>
        <authorList>
            <person name="Butler K."/>
        </authorList>
    </citation>
    <scope>NUCLEOTIDE SEQUENCE [LARGE SCALE GENOMIC DNA]</scope>
    <source>
        <strain evidence="10 13">A2-1</strain>
        <strain evidence="11 12">A6-1</strain>
    </source>
</reference>
<dbReference type="InterPro" id="IPR029479">
    <property type="entry name" value="Nitroreductase"/>
</dbReference>
<evidence type="ECO:0000256" key="5">
    <source>
        <dbReference type="ARBA" id="ARBA00023002"/>
    </source>
</evidence>
<keyword evidence="3 7" id="KW-0288">FMN</keyword>
<dbReference type="EMBL" id="PYOY01000006">
    <property type="protein sequence ID" value="PSX06998.1"/>
    <property type="molecule type" value="Genomic_DNA"/>
</dbReference>
<dbReference type="AlphaFoldDB" id="A0A0D8R7I4"/>
<dbReference type="InterPro" id="IPR000415">
    <property type="entry name" value="Nitroreductase-like"/>
</dbReference>
<evidence type="ECO:0000313" key="12">
    <source>
        <dbReference type="Proteomes" id="UP000240989"/>
    </source>
</evidence>
<dbReference type="Proteomes" id="UP000240989">
    <property type="component" value="Unassembled WGS sequence"/>
</dbReference>
<dbReference type="GeneID" id="61229495"/>
<dbReference type="Gene3D" id="3.40.109.10">
    <property type="entry name" value="NADH Oxidase"/>
    <property type="match status" value="1"/>
</dbReference>
<dbReference type="Pfam" id="PF00881">
    <property type="entry name" value="Nitroreductase"/>
    <property type="match status" value="1"/>
</dbReference>
<dbReference type="RefSeq" id="WP_045083310.1">
    <property type="nucleotide sequence ID" value="NZ_JAKJTG010000010.1"/>
</dbReference>
<keyword evidence="5 7" id="KW-0560">Oxidoreductase</keyword>
<comment type="caution">
    <text evidence="10">The sequence shown here is derived from an EMBL/GenBank/DDBJ whole genome shotgun (WGS) entry which is preliminary data.</text>
</comment>
<keyword evidence="12" id="KW-1185">Reference proteome</keyword>
<evidence type="ECO:0000256" key="4">
    <source>
        <dbReference type="ARBA" id="ARBA00022857"/>
    </source>
</evidence>
<evidence type="ECO:0000256" key="3">
    <source>
        <dbReference type="ARBA" id="ARBA00022643"/>
    </source>
</evidence>
<feature type="binding site" evidence="8">
    <location>
        <position position="35"/>
    </location>
    <ligand>
        <name>FMN</name>
        <dbReference type="ChEBI" id="CHEBI:58210"/>
        <note>ligand shared between dimeric partners</note>
    </ligand>
</feature>
<dbReference type="PIRSF" id="PIRSF000232">
    <property type="entry name" value="YdjA"/>
    <property type="match status" value="1"/>
</dbReference>
<comment type="similarity">
    <text evidence="1 7">Belongs to the nitroreductase family.</text>
</comment>